<dbReference type="Pfam" id="PF20560">
    <property type="entry name" value="MotA_N"/>
    <property type="match status" value="1"/>
</dbReference>
<feature type="domain" description="Motility protein A N-terminal" evidence="10">
    <location>
        <begin position="70"/>
        <end position="151"/>
    </location>
</feature>
<evidence type="ECO:0000259" key="9">
    <source>
        <dbReference type="Pfam" id="PF01618"/>
    </source>
</evidence>
<feature type="transmembrane region" description="Helical" evidence="8">
    <location>
        <begin position="244"/>
        <end position="266"/>
    </location>
</feature>
<dbReference type="Proteomes" id="UP000730618">
    <property type="component" value="Unassembled WGS sequence"/>
</dbReference>
<evidence type="ECO:0008006" key="13">
    <source>
        <dbReference type="Google" id="ProtNLM"/>
    </source>
</evidence>
<comment type="subcellular location">
    <subcellularLocation>
        <location evidence="1">Cell membrane</location>
        <topology evidence="1">Multi-pass membrane protein</topology>
    </subcellularLocation>
    <subcellularLocation>
        <location evidence="7">Membrane</location>
        <topology evidence="7">Multi-pass membrane protein</topology>
    </subcellularLocation>
</comment>
<keyword evidence="4" id="KW-0283">Flagellar rotation</keyword>
<feature type="transmembrane region" description="Helical" evidence="8">
    <location>
        <begin position="20"/>
        <end position="43"/>
    </location>
</feature>
<feature type="transmembrane region" description="Helical" evidence="8">
    <location>
        <begin position="214"/>
        <end position="232"/>
    </location>
</feature>
<dbReference type="PANTHER" id="PTHR30433">
    <property type="entry name" value="CHEMOTAXIS PROTEIN MOTA"/>
    <property type="match status" value="1"/>
</dbReference>
<keyword evidence="12" id="KW-1185">Reference proteome</keyword>
<evidence type="ECO:0000256" key="7">
    <source>
        <dbReference type="RuleBase" id="RU004057"/>
    </source>
</evidence>
<evidence type="ECO:0000313" key="11">
    <source>
        <dbReference type="EMBL" id="CAG7656091.1"/>
    </source>
</evidence>
<dbReference type="EMBL" id="CAJVCE010000028">
    <property type="protein sequence ID" value="CAG7656091.1"/>
    <property type="molecule type" value="Genomic_DNA"/>
</dbReference>
<name>A0ABN7TV28_9BACL</name>
<keyword evidence="5 8" id="KW-1133">Transmembrane helix</keyword>
<evidence type="ECO:0000256" key="5">
    <source>
        <dbReference type="ARBA" id="ARBA00022989"/>
    </source>
</evidence>
<evidence type="ECO:0000256" key="4">
    <source>
        <dbReference type="ARBA" id="ARBA00022779"/>
    </source>
</evidence>
<evidence type="ECO:0000259" key="10">
    <source>
        <dbReference type="Pfam" id="PF20560"/>
    </source>
</evidence>
<evidence type="ECO:0000256" key="8">
    <source>
        <dbReference type="SAM" id="Phobius"/>
    </source>
</evidence>
<feature type="transmembrane region" description="Helical" evidence="8">
    <location>
        <begin position="91"/>
        <end position="114"/>
    </location>
</feature>
<dbReference type="Pfam" id="PF01618">
    <property type="entry name" value="MotA_ExbB"/>
    <property type="match status" value="1"/>
</dbReference>
<evidence type="ECO:0000256" key="6">
    <source>
        <dbReference type="ARBA" id="ARBA00023136"/>
    </source>
</evidence>
<keyword evidence="3 8" id="KW-0812">Transmembrane</keyword>
<evidence type="ECO:0000256" key="1">
    <source>
        <dbReference type="ARBA" id="ARBA00004651"/>
    </source>
</evidence>
<feature type="transmembrane region" description="Helical" evidence="8">
    <location>
        <begin position="64"/>
        <end position="85"/>
    </location>
</feature>
<dbReference type="NCBIfam" id="NF006583">
    <property type="entry name" value="PRK09109.1"/>
    <property type="match status" value="1"/>
</dbReference>
<organism evidence="11 12">
    <name type="scientific">Paenibacillus allorhizosphaerae</name>
    <dbReference type="NCBI Taxonomy" id="2849866"/>
    <lineage>
        <taxon>Bacteria</taxon>
        <taxon>Bacillati</taxon>
        <taxon>Bacillota</taxon>
        <taxon>Bacilli</taxon>
        <taxon>Bacillales</taxon>
        <taxon>Paenibacillaceae</taxon>
        <taxon>Paenibacillus</taxon>
    </lineage>
</organism>
<evidence type="ECO:0000256" key="3">
    <source>
        <dbReference type="ARBA" id="ARBA00022692"/>
    </source>
</evidence>
<keyword evidence="6 8" id="KW-0472">Membrane</keyword>
<evidence type="ECO:0000256" key="2">
    <source>
        <dbReference type="ARBA" id="ARBA00022475"/>
    </source>
</evidence>
<gene>
    <name evidence="11" type="ORF">PAECIP111802_06296</name>
</gene>
<proteinExistence type="inferred from homology"/>
<comment type="similarity">
    <text evidence="7">Belongs to the exbB/tolQ family.</text>
</comment>
<dbReference type="InterPro" id="IPR046786">
    <property type="entry name" value="MotA_N"/>
</dbReference>
<evidence type="ECO:0000313" key="12">
    <source>
        <dbReference type="Proteomes" id="UP000730618"/>
    </source>
</evidence>
<accession>A0ABN7TV28</accession>
<protein>
    <recommendedName>
        <fullName evidence="13">Flagellar motor protein</fullName>
    </recommendedName>
</protein>
<keyword evidence="7" id="KW-0813">Transport</keyword>
<feature type="domain" description="MotA/TolQ/ExbB proton channel" evidence="9">
    <location>
        <begin position="164"/>
        <end position="282"/>
    </location>
</feature>
<comment type="caution">
    <text evidence="11">The sequence shown here is derived from an EMBL/GenBank/DDBJ whole genome shotgun (WGS) entry which is preliminary data.</text>
</comment>
<reference evidence="11 12" key="1">
    <citation type="submission" date="2021-06" db="EMBL/GenBank/DDBJ databases">
        <authorList>
            <person name="Criscuolo A."/>
        </authorList>
    </citation>
    <scope>NUCLEOTIDE SEQUENCE [LARGE SCALE GENOMIC DNA]</scope>
    <source>
        <strain evidence="12">CIP 111802</strain>
    </source>
</reference>
<dbReference type="InterPro" id="IPR002898">
    <property type="entry name" value="MotA_ExbB_proton_chnl"/>
</dbReference>
<keyword evidence="7" id="KW-0653">Protein transport</keyword>
<dbReference type="InterPro" id="IPR047055">
    <property type="entry name" value="MotA-like"/>
</dbReference>
<dbReference type="PANTHER" id="PTHR30433:SF3">
    <property type="entry name" value="MOTILITY PROTEIN A"/>
    <property type="match status" value="1"/>
</dbReference>
<sequence length="324" mass="35552">MNLWFKRMLSDLIRIFVPIYYTFFLTLLQTNPISCFSLHCGLGRTYQQKRQHFIIVNLGVEAKVDLTTVLGLVLGLGALIGGYIWDGGHMSALLIPSAALIVFGGTFGAVIVSFPMSRLKELPKALAMAFKETKRDPAAIIEEIVDMATIARREGVLALEQRAQEHPNQFLRDGLMMVVDGTDPELTRQILELEMDAQENHHDGWAKIFEAGGGYAPTMGIIGTVMGLIHVLGNLSDPGSLGPAIAVAFSATLYGVASANVIYLPIANKIKIRSKEQISEMELMLEGILALQAGENPQLIKKKLNSFFHQEQKNVEEGEGDGEE</sequence>
<keyword evidence="2" id="KW-1003">Cell membrane</keyword>